<name>A0A0D0BKQ0_9AGAR</name>
<accession>A0A0D0BKQ0</accession>
<dbReference type="AlphaFoldDB" id="A0A0D0BKQ0"/>
<organism evidence="2 3">
    <name type="scientific">Collybiopsis luxurians FD-317 M1</name>
    <dbReference type="NCBI Taxonomy" id="944289"/>
    <lineage>
        <taxon>Eukaryota</taxon>
        <taxon>Fungi</taxon>
        <taxon>Dikarya</taxon>
        <taxon>Basidiomycota</taxon>
        <taxon>Agaricomycotina</taxon>
        <taxon>Agaricomycetes</taxon>
        <taxon>Agaricomycetidae</taxon>
        <taxon>Agaricales</taxon>
        <taxon>Marasmiineae</taxon>
        <taxon>Omphalotaceae</taxon>
        <taxon>Collybiopsis</taxon>
        <taxon>Collybiopsis luxurians</taxon>
    </lineage>
</organism>
<feature type="region of interest" description="Disordered" evidence="1">
    <location>
        <begin position="324"/>
        <end position="347"/>
    </location>
</feature>
<dbReference type="OrthoDB" id="2904016at2759"/>
<evidence type="ECO:0000313" key="3">
    <source>
        <dbReference type="Proteomes" id="UP000053593"/>
    </source>
</evidence>
<gene>
    <name evidence="2" type="ORF">GYMLUDRAFT_253364</name>
</gene>
<sequence>MSMKGSKYGSLENHSKIDITMDRTLRFLHEVDISGLDNYYRFKEGYKPNYSDTECLAVETCAVRRRADALYEKVVEADLAKYADDIRALSLIDIPERSEWILDPHFKMGLGDLEFHVIIHHGKFKKATDQLVHLDFFFGKLQVRIRPNRKQRGRVKVIHPSDICNVPDGGVKTKAVPTNPREARGLYLVVSADDVKLFTHIGKLVRRICDAPNELGEFGNHCDGSGVYLCQRVDLHPVPGRGLNYEEEIVEEHPFKIHHSHLLSVYQMEHINSTGNRLMYDVRKRFGGLTLPCDEPDGKEKARQTKERVTSVIESIHDLEERIYNARKTPPPPPQPGPIDWDKVSLV</sequence>
<proteinExistence type="predicted"/>
<reference evidence="2 3" key="1">
    <citation type="submission" date="2014-04" db="EMBL/GenBank/DDBJ databases">
        <title>Evolutionary Origins and Diversification of the Mycorrhizal Mutualists.</title>
        <authorList>
            <consortium name="DOE Joint Genome Institute"/>
            <consortium name="Mycorrhizal Genomics Consortium"/>
            <person name="Kohler A."/>
            <person name="Kuo A."/>
            <person name="Nagy L.G."/>
            <person name="Floudas D."/>
            <person name="Copeland A."/>
            <person name="Barry K.W."/>
            <person name="Cichocki N."/>
            <person name="Veneault-Fourrey C."/>
            <person name="LaButti K."/>
            <person name="Lindquist E.A."/>
            <person name="Lipzen A."/>
            <person name="Lundell T."/>
            <person name="Morin E."/>
            <person name="Murat C."/>
            <person name="Riley R."/>
            <person name="Ohm R."/>
            <person name="Sun H."/>
            <person name="Tunlid A."/>
            <person name="Henrissat B."/>
            <person name="Grigoriev I.V."/>
            <person name="Hibbett D.S."/>
            <person name="Martin F."/>
        </authorList>
    </citation>
    <scope>NUCLEOTIDE SEQUENCE [LARGE SCALE GENOMIC DNA]</scope>
    <source>
        <strain evidence="2 3">FD-317 M1</strain>
    </source>
</reference>
<protein>
    <submittedName>
        <fullName evidence="2">Uncharacterized protein</fullName>
    </submittedName>
</protein>
<dbReference type="EMBL" id="KN834943">
    <property type="protein sequence ID" value="KIK49994.1"/>
    <property type="molecule type" value="Genomic_DNA"/>
</dbReference>
<evidence type="ECO:0000256" key="1">
    <source>
        <dbReference type="SAM" id="MobiDB-lite"/>
    </source>
</evidence>
<evidence type="ECO:0000313" key="2">
    <source>
        <dbReference type="EMBL" id="KIK49994.1"/>
    </source>
</evidence>
<dbReference type="HOGENOM" id="CLU_799388_0_0_1"/>
<keyword evidence="3" id="KW-1185">Reference proteome</keyword>
<dbReference type="Proteomes" id="UP000053593">
    <property type="component" value="Unassembled WGS sequence"/>
</dbReference>